<keyword evidence="1" id="KW-0808">Transferase</keyword>
<name>A0ABV2VRG0_9ACTN</name>
<organism evidence="1 2">
    <name type="scientific">Micromonospora fulviviridis</name>
    <dbReference type="NCBI Taxonomy" id="47860"/>
    <lineage>
        <taxon>Bacteria</taxon>
        <taxon>Bacillati</taxon>
        <taxon>Actinomycetota</taxon>
        <taxon>Actinomycetes</taxon>
        <taxon>Micromonosporales</taxon>
        <taxon>Micromonosporaceae</taxon>
        <taxon>Micromonospora</taxon>
    </lineage>
</organism>
<dbReference type="RefSeq" id="WP_355666994.1">
    <property type="nucleotide sequence ID" value="NZ_JBEXRX010000106.1"/>
</dbReference>
<dbReference type="Gene3D" id="3.40.50.150">
    <property type="entry name" value="Vaccinia Virus protein VP39"/>
    <property type="match status" value="1"/>
</dbReference>
<dbReference type="EMBL" id="JBEXRX010000106">
    <property type="protein sequence ID" value="MEU0155389.1"/>
    <property type="molecule type" value="Genomic_DNA"/>
</dbReference>
<dbReference type="SUPFAM" id="SSF53335">
    <property type="entry name" value="S-adenosyl-L-methionine-dependent methyltransferases"/>
    <property type="match status" value="1"/>
</dbReference>
<reference evidence="1 2" key="1">
    <citation type="submission" date="2024-06" db="EMBL/GenBank/DDBJ databases">
        <title>The Natural Products Discovery Center: Release of the First 8490 Sequenced Strains for Exploring Actinobacteria Biosynthetic Diversity.</title>
        <authorList>
            <person name="Kalkreuter E."/>
            <person name="Kautsar S.A."/>
            <person name="Yang D."/>
            <person name="Bader C.D."/>
            <person name="Teijaro C.N."/>
            <person name="Fluegel L."/>
            <person name="Davis C.M."/>
            <person name="Simpson J.R."/>
            <person name="Lauterbach L."/>
            <person name="Steele A.D."/>
            <person name="Gui C."/>
            <person name="Meng S."/>
            <person name="Li G."/>
            <person name="Viehrig K."/>
            <person name="Ye F."/>
            <person name="Su P."/>
            <person name="Kiefer A.F."/>
            <person name="Nichols A."/>
            <person name="Cepeda A.J."/>
            <person name="Yan W."/>
            <person name="Fan B."/>
            <person name="Jiang Y."/>
            <person name="Adhikari A."/>
            <person name="Zheng C.-J."/>
            <person name="Schuster L."/>
            <person name="Cowan T.M."/>
            <person name="Smanski M.J."/>
            <person name="Chevrette M.G."/>
            <person name="De Carvalho L.P.S."/>
            <person name="Shen B."/>
        </authorList>
    </citation>
    <scope>NUCLEOTIDE SEQUENCE [LARGE SCALE GENOMIC DNA]</scope>
    <source>
        <strain evidence="1 2">NPDC006286</strain>
    </source>
</reference>
<accession>A0ABV2VRG0</accession>
<evidence type="ECO:0000313" key="2">
    <source>
        <dbReference type="Proteomes" id="UP001550348"/>
    </source>
</evidence>
<proteinExistence type="predicted"/>
<keyword evidence="1" id="KW-0489">Methyltransferase</keyword>
<dbReference type="GO" id="GO:0032259">
    <property type="term" value="P:methylation"/>
    <property type="evidence" value="ECO:0007669"/>
    <property type="project" value="UniProtKB-KW"/>
</dbReference>
<dbReference type="InterPro" id="IPR029063">
    <property type="entry name" value="SAM-dependent_MTases_sf"/>
</dbReference>
<gene>
    <name evidence="1" type="ORF">ABZ071_26495</name>
</gene>
<comment type="caution">
    <text evidence="1">The sequence shown here is derived from an EMBL/GenBank/DDBJ whole genome shotgun (WGS) entry which is preliminary data.</text>
</comment>
<evidence type="ECO:0000313" key="1">
    <source>
        <dbReference type="EMBL" id="MEU0155389.1"/>
    </source>
</evidence>
<sequence length="278" mass="30013">MTTSLLPPDFADWLRLREPADAAARSAELLDAIRRRLPADRPLIVHDLGSGTGSMARWLAPRLPGPQRWVLHERDADLRARAAAEPVVAADGSPVTVLVRGSDITRLSAADLADAHLVTASALLDMLTAEEVERTVAACAGHPTLFAITVLGRVRFRPADPLDAEFEAAFNAHQRRTVAGRALLGPDAVHVTVAAFRRRGVEVRIRASPWRLGPEQAALTAEWLVGWLDAAVEERPELAGVVHAYRERRLAEAADGRLRVVLHHADLLAGCTVAAGNT</sequence>
<dbReference type="GO" id="GO:0008168">
    <property type="term" value="F:methyltransferase activity"/>
    <property type="evidence" value="ECO:0007669"/>
    <property type="project" value="UniProtKB-KW"/>
</dbReference>
<keyword evidence="2" id="KW-1185">Reference proteome</keyword>
<dbReference type="Proteomes" id="UP001550348">
    <property type="component" value="Unassembled WGS sequence"/>
</dbReference>
<protein>
    <submittedName>
        <fullName evidence="1">SAM-dependent methyltransferase</fullName>
    </submittedName>
</protein>